<dbReference type="RefSeq" id="WP_133189949.1">
    <property type="nucleotide sequence ID" value="NZ_SMOD01000057.1"/>
</dbReference>
<dbReference type="GO" id="GO:0006281">
    <property type="term" value="P:DNA repair"/>
    <property type="evidence" value="ECO:0007669"/>
    <property type="project" value="InterPro"/>
</dbReference>
<comment type="caution">
    <text evidence="3">The sequence shown here is derived from an EMBL/GenBank/DDBJ whole genome shotgun (WGS) entry which is preliminary data.</text>
</comment>
<dbReference type="Proteomes" id="UP000295606">
    <property type="component" value="Unassembled WGS sequence"/>
</dbReference>
<dbReference type="CDD" id="cd03468">
    <property type="entry name" value="PolY_like"/>
    <property type="match status" value="1"/>
</dbReference>
<sequence>MHHWIGVHLPRLPIESFCPTWYMPVSDNGFVVLEKGRVLDADAAARAQGVVDGMRRGGVLTLAPNADLRERELTREEQTVRGVAFALLQFTPNVVIADENVVLADVSASLRLFGGLRALRRRVRRTVADFGVTSTASIAPTAEATWLIARAGGGVALTQRSLARVLKRIPLGVLPAARRFADWFHGLGCATIDDVTRLPRAGLKKRCGTALLDALDRAKGEAPEVHEWLTMPPAFDARVELPDRIEHVEAALFAARRLTLQMTGWLAARQLAVARFVVSLEHERGRDAIPPTGVEVALGEPTWHEEHLVRLLKERLSRIELAAPVIALRLEAKDVREAEAPSDSLFPEPGGSPQDHARLMELLTARLGSANVMKAAPVADFRPEVAAQWVPVCSESKPSRTDLPRDLPRPAWLLEVPIQLIMRGHRPFYGTPLRMVSPGERIECGWQDGHIVTRDYFVAEAENHLHYWVFRERVGSRDEREPRWFLHGLFG</sequence>
<gene>
    <name evidence="3" type="ORF">E1N52_38955</name>
</gene>
<name>A0A4R5L245_9BURK</name>
<proteinExistence type="predicted"/>
<evidence type="ECO:0000313" key="4">
    <source>
        <dbReference type="Proteomes" id="UP000295606"/>
    </source>
</evidence>
<dbReference type="InterPro" id="IPR001126">
    <property type="entry name" value="UmuC"/>
</dbReference>
<dbReference type="SUPFAM" id="SSF56672">
    <property type="entry name" value="DNA/RNA polymerases"/>
    <property type="match status" value="1"/>
</dbReference>
<keyword evidence="1" id="KW-0227">DNA damage</keyword>
<evidence type="ECO:0000259" key="2">
    <source>
        <dbReference type="Pfam" id="PF00817"/>
    </source>
</evidence>
<dbReference type="InterPro" id="IPR050356">
    <property type="entry name" value="SulA_CellDiv_inhibitor"/>
</dbReference>
<dbReference type="InterPro" id="IPR043502">
    <property type="entry name" value="DNA/RNA_pol_sf"/>
</dbReference>
<accession>A0A4R5L245</accession>
<feature type="domain" description="UmuC" evidence="2">
    <location>
        <begin position="31"/>
        <end position="146"/>
    </location>
</feature>
<protein>
    <submittedName>
        <fullName evidence="3">DNA polymerase Y family protein</fullName>
    </submittedName>
</protein>
<dbReference type="PANTHER" id="PTHR35369">
    <property type="entry name" value="BLR3025 PROTEIN-RELATED"/>
    <property type="match status" value="1"/>
</dbReference>
<reference evidence="3 4" key="1">
    <citation type="submission" date="2019-03" db="EMBL/GenBank/DDBJ databases">
        <title>Paraburkholderia sp. isolated from native Mimosa gymnas in Guartela State Park, Brazil.</title>
        <authorList>
            <person name="Paulitsch F."/>
            <person name="Hungria M."/>
            <person name="Delamuta J.R.M."/>
            <person name="Ribeiro R.A."/>
            <person name="Dall'Agnol R."/>
            <person name="Silva J.S.B."/>
        </authorList>
    </citation>
    <scope>NUCLEOTIDE SEQUENCE [LARGE SCALE GENOMIC DNA]</scope>
    <source>
        <strain evidence="3 4">CNPSo 3008</strain>
    </source>
</reference>
<dbReference type="OrthoDB" id="625722at2"/>
<dbReference type="AlphaFoldDB" id="A0A4R5L245"/>
<evidence type="ECO:0000313" key="3">
    <source>
        <dbReference type="EMBL" id="TDG02620.1"/>
    </source>
</evidence>
<evidence type="ECO:0000256" key="1">
    <source>
        <dbReference type="ARBA" id="ARBA00022763"/>
    </source>
</evidence>
<dbReference type="EMBL" id="SMOD01000057">
    <property type="protein sequence ID" value="TDG02620.1"/>
    <property type="molecule type" value="Genomic_DNA"/>
</dbReference>
<dbReference type="Pfam" id="PF00817">
    <property type="entry name" value="IMS"/>
    <property type="match status" value="1"/>
</dbReference>
<organism evidence="3 4">
    <name type="scientific">Paraburkholderia guartelaensis</name>
    <dbReference type="NCBI Taxonomy" id="2546446"/>
    <lineage>
        <taxon>Bacteria</taxon>
        <taxon>Pseudomonadati</taxon>
        <taxon>Pseudomonadota</taxon>
        <taxon>Betaproteobacteria</taxon>
        <taxon>Burkholderiales</taxon>
        <taxon>Burkholderiaceae</taxon>
        <taxon>Paraburkholderia</taxon>
    </lineage>
</organism>
<dbReference type="PANTHER" id="PTHR35369:SF2">
    <property type="entry name" value="BLR3025 PROTEIN"/>
    <property type="match status" value="1"/>
</dbReference>